<dbReference type="AlphaFoldDB" id="A0A7S0E5A6"/>
<dbReference type="EMBL" id="HBEO01007207">
    <property type="protein sequence ID" value="CAD8474071.1"/>
    <property type="molecule type" value="Transcribed_RNA"/>
</dbReference>
<name>A0A7S0E5A6_9CRYP</name>
<feature type="region of interest" description="Disordered" evidence="1">
    <location>
        <begin position="263"/>
        <end position="295"/>
    </location>
</feature>
<dbReference type="PANTHER" id="PTHR10438">
    <property type="entry name" value="THIOREDOXIN"/>
    <property type="match status" value="1"/>
</dbReference>
<dbReference type="PANTHER" id="PTHR10438:SF468">
    <property type="entry name" value="THIOREDOXIN-1-RELATED"/>
    <property type="match status" value="1"/>
</dbReference>
<dbReference type="InterPro" id="IPR036249">
    <property type="entry name" value="Thioredoxin-like_sf"/>
</dbReference>
<feature type="signal peptide" evidence="2">
    <location>
        <begin position="1"/>
        <end position="20"/>
    </location>
</feature>
<dbReference type="Pfam" id="PF00085">
    <property type="entry name" value="Thioredoxin"/>
    <property type="match status" value="1"/>
</dbReference>
<dbReference type="InterPro" id="IPR013766">
    <property type="entry name" value="Thioredoxin_domain"/>
</dbReference>
<feature type="compositionally biased region" description="Basic and acidic residues" evidence="1">
    <location>
        <begin position="263"/>
        <end position="276"/>
    </location>
</feature>
<evidence type="ECO:0000313" key="4">
    <source>
        <dbReference type="EMBL" id="CAD8474071.1"/>
    </source>
</evidence>
<dbReference type="Gene3D" id="3.40.30.10">
    <property type="entry name" value="Glutaredoxin"/>
    <property type="match status" value="1"/>
</dbReference>
<sequence>MFSRKLVLLSWSSFLVSAGAFVPPAHNGHSSLTPSASSLSCARTRSFALATKTNENNRLTPVKLSSTPSDKADKPIRIDSKDEWDRAIATAVHEDKLVIAEFRHEFCRKCMALAAKYSRMPALYAGKNIMFLEIDAQRIGKELRTHLGVNVVPTVQLWKNLRKLEVYEAEKDLSKFIPTISEMISRHQPDCDQKIVSQPESKTSTVEAQVAEVKQENEEPQFTKIDQDAFSAWKMRQSSTVVVRAPGISEAKGTSTLLRSLESEHVNDAPKEEKHAPAGNTVRMNPSKGGMSAAELREQLEKLEKR</sequence>
<keyword evidence="2" id="KW-0732">Signal</keyword>
<dbReference type="SUPFAM" id="SSF52833">
    <property type="entry name" value="Thioredoxin-like"/>
    <property type="match status" value="1"/>
</dbReference>
<feature type="domain" description="Thioredoxin" evidence="3">
    <location>
        <begin position="80"/>
        <end position="180"/>
    </location>
</feature>
<accession>A0A7S0E5A6</accession>
<reference evidence="4" key="1">
    <citation type="submission" date="2021-01" db="EMBL/GenBank/DDBJ databases">
        <authorList>
            <person name="Corre E."/>
            <person name="Pelletier E."/>
            <person name="Niang G."/>
            <person name="Scheremetjew M."/>
            <person name="Finn R."/>
            <person name="Kale V."/>
            <person name="Holt S."/>
            <person name="Cochrane G."/>
            <person name="Meng A."/>
            <person name="Brown T."/>
            <person name="Cohen L."/>
        </authorList>
    </citation>
    <scope>NUCLEOTIDE SEQUENCE</scope>
    <source>
        <strain evidence="4">CCMP325</strain>
    </source>
</reference>
<evidence type="ECO:0000256" key="1">
    <source>
        <dbReference type="SAM" id="MobiDB-lite"/>
    </source>
</evidence>
<protein>
    <recommendedName>
        <fullName evidence="3">Thioredoxin domain-containing protein</fullName>
    </recommendedName>
</protein>
<feature type="chain" id="PRO_5031259509" description="Thioredoxin domain-containing protein" evidence="2">
    <location>
        <begin position="21"/>
        <end position="306"/>
    </location>
</feature>
<proteinExistence type="predicted"/>
<organism evidence="4">
    <name type="scientific">Hanusia phi</name>
    <dbReference type="NCBI Taxonomy" id="3032"/>
    <lineage>
        <taxon>Eukaryota</taxon>
        <taxon>Cryptophyceae</taxon>
        <taxon>Pyrenomonadales</taxon>
        <taxon>Geminigeraceae</taxon>
        <taxon>Hanusia</taxon>
    </lineage>
</organism>
<dbReference type="InterPro" id="IPR050620">
    <property type="entry name" value="Thioredoxin_H-type-like"/>
</dbReference>
<gene>
    <name evidence="4" type="ORF">HPHI1048_LOCUS5074</name>
</gene>
<evidence type="ECO:0000259" key="3">
    <source>
        <dbReference type="Pfam" id="PF00085"/>
    </source>
</evidence>
<evidence type="ECO:0000256" key="2">
    <source>
        <dbReference type="SAM" id="SignalP"/>
    </source>
</evidence>